<dbReference type="Gene3D" id="3.40.50.1000">
    <property type="entry name" value="HAD superfamily/HAD-like"/>
    <property type="match status" value="1"/>
</dbReference>
<dbReference type="InterPro" id="IPR023214">
    <property type="entry name" value="HAD_sf"/>
</dbReference>
<evidence type="ECO:0000313" key="5">
    <source>
        <dbReference type="Proteomes" id="UP000503336"/>
    </source>
</evidence>
<comment type="function">
    <text evidence="3">Catalyzes the hydrolytic dehalogenation of small (S)-2-haloalkanoic acids to yield the corresponding (R)-2-hydroxyalkanoic acids.</text>
</comment>
<dbReference type="SFLD" id="SFLDS00003">
    <property type="entry name" value="Haloacid_Dehalogenase"/>
    <property type="match status" value="1"/>
</dbReference>
<dbReference type="EC" id="3.8.1.2" evidence="3"/>
<keyword evidence="5" id="KW-1185">Reference proteome</keyword>
<evidence type="ECO:0000256" key="3">
    <source>
        <dbReference type="RuleBase" id="RU368077"/>
    </source>
</evidence>
<comment type="catalytic activity">
    <reaction evidence="3">
        <text>an (S)-2-haloacid + H2O = a (2R)-2-hydroxycarboxylate + a halide anion + H(+)</text>
        <dbReference type="Rhea" id="RHEA:11192"/>
        <dbReference type="ChEBI" id="CHEBI:15377"/>
        <dbReference type="ChEBI" id="CHEBI:15378"/>
        <dbReference type="ChEBI" id="CHEBI:16042"/>
        <dbReference type="ChEBI" id="CHEBI:58314"/>
        <dbReference type="ChEBI" id="CHEBI:137405"/>
        <dbReference type="EC" id="3.8.1.2"/>
    </reaction>
</comment>
<dbReference type="GO" id="GO:0018784">
    <property type="term" value="F:(S)-2-haloacid dehalogenase activity"/>
    <property type="evidence" value="ECO:0007669"/>
    <property type="project" value="UniProtKB-UniRule"/>
</dbReference>
<dbReference type="NCBIfam" id="TIGR01493">
    <property type="entry name" value="HAD-SF-IA-v2"/>
    <property type="match status" value="1"/>
</dbReference>
<dbReference type="InterPro" id="IPR051540">
    <property type="entry name" value="S-2-haloacid_dehalogenase"/>
</dbReference>
<dbReference type="PRINTS" id="PR00413">
    <property type="entry name" value="HADHALOGNASE"/>
</dbReference>
<protein>
    <recommendedName>
        <fullName evidence="3">(S)-2-haloacid dehalogenase</fullName>
        <ecNumber evidence="3">3.8.1.2</ecNumber>
    </recommendedName>
    <alternativeName>
        <fullName evidence="3">2-haloalkanoic acid dehalogenase</fullName>
    </alternativeName>
    <alternativeName>
        <fullName evidence="3">Halocarboxylic acid halidohydrolase</fullName>
    </alternativeName>
    <alternativeName>
        <fullName evidence="3">L-2-haloacid dehalogenase</fullName>
    </alternativeName>
</protein>
<evidence type="ECO:0000313" key="4">
    <source>
        <dbReference type="EMBL" id="QIE57305.1"/>
    </source>
</evidence>
<dbReference type="Pfam" id="PF00702">
    <property type="entry name" value="Hydrolase"/>
    <property type="match status" value="1"/>
</dbReference>
<evidence type="ECO:0000256" key="1">
    <source>
        <dbReference type="ARBA" id="ARBA00008106"/>
    </source>
</evidence>
<dbReference type="EMBL" id="CP049056">
    <property type="protein sequence ID" value="QIE57305.1"/>
    <property type="molecule type" value="Genomic_DNA"/>
</dbReference>
<dbReference type="Proteomes" id="UP000503336">
    <property type="component" value="Chromosome"/>
</dbReference>
<dbReference type="RefSeq" id="WP_165101976.1">
    <property type="nucleotide sequence ID" value="NZ_CP049056.1"/>
</dbReference>
<dbReference type="SFLD" id="SFLDG01129">
    <property type="entry name" value="C1.5:_HAD__Beta-PGM__Phosphata"/>
    <property type="match status" value="1"/>
</dbReference>
<name>A0A7M3T5M4_9RHOB</name>
<dbReference type="InterPro" id="IPR006328">
    <property type="entry name" value="2-HAD"/>
</dbReference>
<keyword evidence="2 3" id="KW-0378">Hydrolase</keyword>
<reference evidence="4 5" key="1">
    <citation type="submission" date="2020-02" db="EMBL/GenBank/DDBJ databases">
        <title>complete genome sequence of Rhodobacteraceae bacterium.</title>
        <authorList>
            <person name="Park J."/>
            <person name="Kim Y.-S."/>
            <person name="Kim K.-H."/>
        </authorList>
    </citation>
    <scope>NUCLEOTIDE SEQUENCE [LARGE SCALE GENOMIC DNA]</scope>
    <source>
        <strain evidence="4 5">RR4-56</strain>
    </source>
</reference>
<dbReference type="AlphaFoldDB" id="A0A7M3T5M4"/>
<gene>
    <name evidence="4" type="ORF">G5B40_18775</name>
</gene>
<dbReference type="PANTHER" id="PTHR43316">
    <property type="entry name" value="HYDROLASE, HALOACID DELAHOGENASE-RELATED"/>
    <property type="match status" value="1"/>
</dbReference>
<sequence length="233" mass="24961">MAIRAAVFDVFGTVVDWRGGVAAEMAAAFRAKDVDHDAAAFADAWRGEYQPAMERIRTGARGYARLDDLHRENLDIVLKARGLDGLFDAAERDALNHAWEHLPPWPDSVAGLAAIRERMPVATCSNGSISLMVALARFGGLVWDAVLGAEIAQGFKPDPKVYRASAAALGLAPDEVVMVASHNRDLAAARAAGLATAFVARPDEKGPGLGESRPESDWEFAADDLIDLSRRLG</sequence>
<dbReference type="InterPro" id="IPR023198">
    <property type="entry name" value="PGP-like_dom2"/>
</dbReference>
<proteinExistence type="inferred from homology"/>
<dbReference type="InterPro" id="IPR036412">
    <property type="entry name" value="HAD-like_sf"/>
</dbReference>
<dbReference type="Gene3D" id="1.10.150.240">
    <property type="entry name" value="Putative phosphatase, domain 2"/>
    <property type="match status" value="1"/>
</dbReference>
<dbReference type="InterPro" id="IPR006439">
    <property type="entry name" value="HAD-SF_hydro_IA"/>
</dbReference>
<comment type="similarity">
    <text evidence="1 3">Belongs to the HAD-like hydrolase superfamily. S-2-haloalkanoic acid dehalogenase family.</text>
</comment>
<evidence type="ECO:0000256" key="2">
    <source>
        <dbReference type="ARBA" id="ARBA00022801"/>
    </source>
</evidence>
<dbReference type="NCBIfam" id="TIGR01428">
    <property type="entry name" value="HAD_type_II"/>
    <property type="match status" value="1"/>
</dbReference>
<accession>A0A7M3T5M4</accession>
<dbReference type="PANTHER" id="PTHR43316:SF3">
    <property type="entry name" value="HALOACID DEHALOGENASE, TYPE II (AFU_ORTHOLOGUE AFUA_2G07750)-RELATED"/>
    <property type="match status" value="1"/>
</dbReference>
<dbReference type="KEGG" id="hdh:G5B40_18775"/>
<organism evidence="4 5">
    <name type="scientific">Pikeienuella piscinae</name>
    <dbReference type="NCBI Taxonomy" id="2748098"/>
    <lineage>
        <taxon>Bacteria</taxon>
        <taxon>Pseudomonadati</taxon>
        <taxon>Pseudomonadota</taxon>
        <taxon>Alphaproteobacteria</taxon>
        <taxon>Rhodobacterales</taxon>
        <taxon>Paracoccaceae</taxon>
        <taxon>Pikeienuella</taxon>
    </lineage>
</organism>
<dbReference type="SUPFAM" id="SSF56784">
    <property type="entry name" value="HAD-like"/>
    <property type="match status" value="1"/>
</dbReference>